<sequence length="280" mass="32255">MEQKFKEFNNKKIIDKVCETHQVNYWQISTPIRGSSERRLQEFCPECAREGIQQKKQELIKEQVNKQAYIKTYDVLMRDSLIPSELRGATFENFIVSTTEEQQMLDFVKEQVKKYLNGMTGNTLITGSTGIGKSHLSLAMAKAINEGFKAENDSKSVLFISLTEIIKQIKKGWNYGRNASLTEYEAVERLTSVDFLIIDDLGAKNATISPKSDWEQDFLFDIINSRETTIFNTNLDSNEIRTVYNARNSSRILKGLEGNSFKAFSIKDKRYTLNKLRRKI</sequence>
<proteinExistence type="predicted"/>
<dbReference type="RefSeq" id="WP_046177971.1">
    <property type="nucleotide sequence ID" value="NZ_CABEIY010000006.1"/>
</dbReference>
<dbReference type="EMBL" id="CABEIY010000006">
    <property type="protein sequence ID" value="VTT23191.1"/>
    <property type="molecule type" value="Genomic_DNA"/>
</dbReference>
<gene>
    <name evidence="2" type="ORF">NCTC11557_00593</name>
</gene>
<dbReference type="GO" id="GO:0005524">
    <property type="term" value="F:ATP binding"/>
    <property type="evidence" value="ECO:0007669"/>
    <property type="project" value="InterPro"/>
</dbReference>
<evidence type="ECO:0000313" key="2">
    <source>
        <dbReference type="EMBL" id="VTT23191.1"/>
    </source>
</evidence>
<comment type="caution">
    <text evidence="2">The sequence shown here is derived from an EMBL/GenBank/DDBJ whole genome shotgun (WGS) entry which is preliminary data.</text>
</comment>
<dbReference type="AlphaFoldDB" id="A0AAE9QRR0"/>
<dbReference type="InterPro" id="IPR027417">
    <property type="entry name" value="P-loop_NTPase"/>
</dbReference>
<dbReference type="Proteomes" id="UP000339049">
    <property type="component" value="Unassembled WGS sequence"/>
</dbReference>
<organism evidence="2 3">
    <name type="scientific">Streptococcus dysgalactiae subsp. equisimilis</name>
    <name type="common">Streptococcus equisimilis</name>
    <dbReference type="NCBI Taxonomy" id="119602"/>
    <lineage>
        <taxon>Bacteria</taxon>
        <taxon>Bacillati</taxon>
        <taxon>Bacillota</taxon>
        <taxon>Bacilli</taxon>
        <taxon>Lactobacillales</taxon>
        <taxon>Streptococcaceae</taxon>
        <taxon>Streptococcus</taxon>
    </lineage>
</organism>
<dbReference type="InterPro" id="IPR002611">
    <property type="entry name" value="IstB_ATP-bd"/>
</dbReference>
<evidence type="ECO:0000259" key="1">
    <source>
        <dbReference type="Pfam" id="PF01695"/>
    </source>
</evidence>
<dbReference type="Gene3D" id="3.40.50.300">
    <property type="entry name" value="P-loop containing nucleotide triphosphate hydrolases"/>
    <property type="match status" value="1"/>
</dbReference>
<dbReference type="PANTHER" id="PTHR30050:SF4">
    <property type="entry name" value="ATP-BINDING PROTEIN RV3427C IN INSERTION SEQUENCE-RELATED"/>
    <property type="match status" value="1"/>
</dbReference>
<dbReference type="SUPFAM" id="SSF52540">
    <property type="entry name" value="P-loop containing nucleoside triphosphate hydrolases"/>
    <property type="match status" value="1"/>
</dbReference>
<dbReference type="PANTHER" id="PTHR30050">
    <property type="entry name" value="CHROMOSOMAL REPLICATION INITIATOR PROTEIN DNAA"/>
    <property type="match status" value="1"/>
</dbReference>
<name>A0AAE9QRR0_STREQ</name>
<feature type="domain" description="IstB-like ATP-binding" evidence="1">
    <location>
        <begin position="121"/>
        <end position="235"/>
    </location>
</feature>
<accession>A0AAE9QRR0</accession>
<dbReference type="Pfam" id="PF01695">
    <property type="entry name" value="IstB_IS21"/>
    <property type="match status" value="1"/>
</dbReference>
<dbReference type="GO" id="GO:0006260">
    <property type="term" value="P:DNA replication"/>
    <property type="evidence" value="ECO:0007669"/>
    <property type="project" value="TreeGrafter"/>
</dbReference>
<evidence type="ECO:0000313" key="3">
    <source>
        <dbReference type="Proteomes" id="UP000339049"/>
    </source>
</evidence>
<reference evidence="2 3" key="1">
    <citation type="submission" date="2019-05" db="EMBL/GenBank/DDBJ databases">
        <authorList>
            <consortium name="Pathogen Informatics"/>
        </authorList>
    </citation>
    <scope>NUCLEOTIDE SEQUENCE [LARGE SCALE GENOMIC DNA]</scope>
    <source>
        <strain evidence="2 3">NCTC11557</strain>
    </source>
</reference>
<protein>
    <submittedName>
        <fullName evidence="2">Phage replication protein</fullName>
    </submittedName>
</protein>